<reference evidence="6 7" key="1">
    <citation type="submission" date="2019-03" db="EMBL/GenBank/DDBJ databases">
        <title>Comparative insights into the high quality Complete genome sequence of highly metal resistant Cupriavidus metallidurans strain BS1 isolated from a gold-copper mine.</title>
        <authorList>
            <person name="Mazhar H.S."/>
            <person name="Rensing C."/>
        </authorList>
    </citation>
    <scope>NUCLEOTIDE SEQUENCE [LARGE SCALE GENOMIC DNA]</scope>
    <source>
        <strain evidence="6 7">BS1</strain>
    </source>
</reference>
<dbReference type="OrthoDB" id="128040at2"/>
<dbReference type="GO" id="GO:0016020">
    <property type="term" value="C:membrane"/>
    <property type="evidence" value="ECO:0007669"/>
    <property type="project" value="UniProtKB-SubCell"/>
</dbReference>
<evidence type="ECO:0000256" key="1">
    <source>
        <dbReference type="ARBA" id="ARBA00004141"/>
    </source>
</evidence>
<feature type="domain" description="Integral membrane bound transporter" evidence="5">
    <location>
        <begin position="376"/>
        <end position="501"/>
    </location>
</feature>
<evidence type="ECO:0000259" key="5">
    <source>
        <dbReference type="Pfam" id="PF13515"/>
    </source>
</evidence>
<dbReference type="PANTHER" id="PTHR47804">
    <property type="entry name" value="60S RIBOSOMAL PROTEIN L19"/>
    <property type="match status" value="1"/>
</dbReference>
<organism evidence="6 7">
    <name type="scientific">Cupriavidus metallidurans</name>
    <dbReference type="NCBI Taxonomy" id="119219"/>
    <lineage>
        <taxon>Bacteria</taxon>
        <taxon>Pseudomonadati</taxon>
        <taxon>Pseudomonadota</taxon>
        <taxon>Betaproteobacteria</taxon>
        <taxon>Burkholderiales</taxon>
        <taxon>Burkholderiaceae</taxon>
        <taxon>Cupriavidus</taxon>
    </lineage>
</organism>
<dbReference type="InterPro" id="IPR049453">
    <property type="entry name" value="Memb_transporter_dom"/>
</dbReference>
<keyword evidence="4" id="KW-0472">Membrane</keyword>
<evidence type="ECO:0000256" key="3">
    <source>
        <dbReference type="ARBA" id="ARBA00022989"/>
    </source>
</evidence>
<dbReference type="EMBL" id="CP037900">
    <property type="protein sequence ID" value="QBP11322.1"/>
    <property type="molecule type" value="Genomic_DNA"/>
</dbReference>
<evidence type="ECO:0000256" key="4">
    <source>
        <dbReference type="ARBA" id="ARBA00023136"/>
    </source>
</evidence>
<dbReference type="Pfam" id="PF13515">
    <property type="entry name" value="FUSC_2"/>
    <property type="match status" value="1"/>
</dbReference>
<dbReference type="Proteomes" id="UP000253772">
    <property type="component" value="Chromosome c1"/>
</dbReference>
<keyword evidence="2" id="KW-0812">Transmembrane</keyword>
<dbReference type="RefSeq" id="WP_104670169.1">
    <property type="nucleotide sequence ID" value="NZ_CP026544.1"/>
</dbReference>
<dbReference type="PANTHER" id="PTHR47804:SF3">
    <property type="entry name" value="PROTEIN BRE4"/>
    <property type="match status" value="1"/>
</dbReference>
<evidence type="ECO:0000313" key="7">
    <source>
        <dbReference type="Proteomes" id="UP000253772"/>
    </source>
</evidence>
<sequence length="702" mass="73954">MRPALHYLRYWPDAAFLRRGAVYALSFLTLAGTAWLTGDTGYIWSATASIWTCLADRPGTAAARVRGLATVGIGGAAVSVIGASLHASPLAALAFVLAAGLMAGLSEVRGPATALWFKLLYVVLIAACLQPASGPSASAHAWMAGLDFLRGGLFACAVSLVLIPSDRETRPRTEIIAIYDALRRFAVALAEAGSLDMTPHKQEIRLCIETARRALASRRGLADPVALVHYAYAIAVGDAIFALLIVAGELRERLGVDHALPLACAASRLTDMHAQVLQALSCHGPDLPALTAMLFRDLREMAARRTYASTPPAYQSALAALAQFPAFDRWREGFSWPISGFAGLIDRLGLMLADLAARDTRVTRHAVRLALAGGLSLLPAQIWHVDHGYWVAVTVIMVLSPRLQTTRQISFLRFAGSLAGALFACAISLLHPTPAPVLGLSALFLAGAYTARLAGNPGGFAFCLTPAVILFSWLGEPTSSSSQVAAMRGLDTAIGCLIALASYYILAPRAELSRVFRHSIDALAVNAVYLRAASRASRTLTPSHLRLEALRVAAGRASSRAEATLSQSAGDLASDLTAAHTSLHDTARRMASLAGLIRASAESGSVDQHPGPGVQALLSALEVRLAEVAARPGRIDAIATSAPDWIGPSPLATTAFEQFLVEQAAYANAHVDSAHQAVARISALAAAHEHGGRSRRGSLRAS</sequence>
<protein>
    <submittedName>
        <fullName evidence="6">FUSC family protein</fullName>
    </submittedName>
</protein>
<evidence type="ECO:0000256" key="2">
    <source>
        <dbReference type="ARBA" id="ARBA00022692"/>
    </source>
</evidence>
<proteinExistence type="predicted"/>
<dbReference type="AlphaFoldDB" id="A0A2L0XB30"/>
<comment type="subcellular location">
    <subcellularLocation>
        <location evidence="1">Membrane</location>
        <topology evidence="1">Multi-pass membrane protein</topology>
    </subcellularLocation>
</comment>
<accession>A0A2L0XB30</accession>
<dbReference type="InterPro" id="IPR052430">
    <property type="entry name" value="IVT-Associated"/>
</dbReference>
<name>A0A2L0XB30_9BURK</name>
<gene>
    <name evidence="6" type="ORF">DDF84_016980</name>
</gene>
<evidence type="ECO:0000313" key="6">
    <source>
        <dbReference type="EMBL" id="QBP11322.1"/>
    </source>
</evidence>
<keyword evidence="3" id="KW-1133">Transmembrane helix</keyword>